<dbReference type="EMBL" id="JAEACU010000005">
    <property type="protein sequence ID" value="KAH7528416.1"/>
    <property type="molecule type" value="Genomic_DNA"/>
</dbReference>
<feature type="domain" description="Disease resistance N-terminal" evidence="4">
    <location>
        <begin position="2"/>
        <end position="80"/>
    </location>
</feature>
<dbReference type="Proteomes" id="UP000813462">
    <property type="component" value="Unassembled WGS sequence"/>
</dbReference>
<reference evidence="7" key="1">
    <citation type="journal article" date="2021" name="Front. Plant Sci.">
        <title>Chromosome-Scale Genome Assembly for Chinese Sour Jujube and Insights Into Its Genome Evolution and Domestication Signature.</title>
        <authorList>
            <person name="Shen L.-Y."/>
            <person name="Luo H."/>
            <person name="Wang X.-L."/>
            <person name="Wang X.-M."/>
            <person name="Qiu X.-J."/>
            <person name="Liu H."/>
            <person name="Zhou S.-S."/>
            <person name="Jia K.-H."/>
            <person name="Nie S."/>
            <person name="Bao Y.-T."/>
            <person name="Zhang R.-G."/>
            <person name="Yun Q.-Z."/>
            <person name="Chai Y.-H."/>
            <person name="Lu J.-Y."/>
            <person name="Li Y."/>
            <person name="Zhao S.-W."/>
            <person name="Mao J.-F."/>
            <person name="Jia S.-G."/>
            <person name="Mao Y.-M."/>
        </authorList>
    </citation>
    <scope>NUCLEOTIDE SEQUENCE</scope>
    <source>
        <strain evidence="7">AT0</strain>
        <tissue evidence="7">Leaf</tissue>
    </source>
</reference>
<dbReference type="InterPro" id="IPR032675">
    <property type="entry name" value="LRR_dom_sf"/>
</dbReference>
<evidence type="ECO:0000256" key="3">
    <source>
        <dbReference type="ARBA" id="ARBA00022821"/>
    </source>
</evidence>
<dbReference type="InterPro" id="IPR055414">
    <property type="entry name" value="LRR_R13L4/SHOC2-like"/>
</dbReference>
<dbReference type="Gene3D" id="3.80.10.10">
    <property type="entry name" value="Ribonuclease Inhibitor"/>
    <property type="match status" value="1"/>
</dbReference>
<dbReference type="Pfam" id="PF23559">
    <property type="entry name" value="WHD_DRP"/>
    <property type="match status" value="1"/>
</dbReference>
<dbReference type="PANTHER" id="PTHR47186:SF35">
    <property type="entry name" value="RX N-TERMINAL DOMAIN-CONTAINING PROTEIN"/>
    <property type="match status" value="1"/>
</dbReference>
<dbReference type="AlphaFoldDB" id="A0A978VDH7"/>
<dbReference type="GO" id="GO:0000166">
    <property type="term" value="F:nucleotide binding"/>
    <property type="evidence" value="ECO:0007669"/>
    <property type="project" value="UniProtKB-KW"/>
</dbReference>
<evidence type="ECO:0000256" key="1">
    <source>
        <dbReference type="ARBA" id="ARBA00022737"/>
    </source>
</evidence>
<organism evidence="7 8">
    <name type="scientific">Ziziphus jujuba var. spinosa</name>
    <dbReference type="NCBI Taxonomy" id="714518"/>
    <lineage>
        <taxon>Eukaryota</taxon>
        <taxon>Viridiplantae</taxon>
        <taxon>Streptophyta</taxon>
        <taxon>Embryophyta</taxon>
        <taxon>Tracheophyta</taxon>
        <taxon>Spermatophyta</taxon>
        <taxon>Magnoliopsida</taxon>
        <taxon>eudicotyledons</taxon>
        <taxon>Gunneridae</taxon>
        <taxon>Pentapetalae</taxon>
        <taxon>rosids</taxon>
        <taxon>fabids</taxon>
        <taxon>Rosales</taxon>
        <taxon>Rhamnaceae</taxon>
        <taxon>Paliureae</taxon>
        <taxon>Ziziphus</taxon>
    </lineage>
</organism>
<keyword evidence="1" id="KW-0677">Repeat</keyword>
<dbReference type="PANTHER" id="PTHR47186">
    <property type="entry name" value="LEUCINE-RICH REPEAT-CONTAINING PROTEIN 57"/>
    <property type="match status" value="1"/>
</dbReference>
<dbReference type="Pfam" id="PF18052">
    <property type="entry name" value="Rx_N"/>
    <property type="match status" value="1"/>
</dbReference>
<evidence type="ECO:0000259" key="6">
    <source>
        <dbReference type="Pfam" id="PF23598"/>
    </source>
</evidence>
<dbReference type="Gene3D" id="1.10.10.10">
    <property type="entry name" value="Winged helix-like DNA-binding domain superfamily/Winged helix DNA-binding domain"/>
    <property type="match status" value="1"/>
</dbReference>
<sequence>MVKRLDYLLLKEKEAFAGLEDQIERVVNKLRELAGSSDDGSSTEEDGGISTWEHKLRDFIDDVENRIEEFIIQINKQQGSDRITLSNSFGDEILTIESCLAETIHRMTQAISSTAVQGKMEETNSQGLNEGQLSASSSSSVSFESNFLNLPDELQNCLLYCCIFPESYWIAKGKLIRLLVAEDLINKKAGKVMEDIAEENIYELVDQRMLHIANKQAGAGTKLQVPSPYREFCLHRIEEGNFRTSSLNSESSNPQLARRVVTNSDLPEIDNLPLQSLFLIGNQKPYEEKDCWLKLSGTKFLRVLDLENTKMESLPDEVQDMIHLRYLGLKHTEVTELPAGVGNLIALQTLDIRWCGRIEALPKEVLNLVKLRHLKMFKSTGFCGVMLPKGIGRLTNLLTLTGINVSGGIAKELGKLTQLRRLGVVDVAEDCISDLLSSMANMQGLLSLSLEAKHTHNQAKLVLLEPFSPPSFLRKLRLEGLLEKIPSWFGSLERLTNLRLGFSHLSENPALVLQLLPNLKTLTLWHAYDAKQMGKEFCNAGGFPKLEVLSIASHVLEEWTDLEEGALPSLKYLNLHNCLQLRMLPEGLQFVTTLRELRMLPLLDDHAERLKPGGGHENYKIRHIPQVSFITMSTLRQRVTLNYTRCGVQIGRGEAEGEA</sequence>
<keyword evidence="2" id="KW-0547">Nucleotide-binding</keyword>
<dbReference type="InterPro" id="IPR036388">
    <property type="entry name" value="WH-like_DNA-bd_sf"/>
</dbReference>
<dbReference type="SUPFAM" id="SSF52058">
    <property type="entry name" value="L domain-like"/>
    <property type="match status" value="1"/>
</dbReference>
<keyword evidence="3" id="KW-0611">Plant defense</keyword>
<protein>
    <recommendedName>
        <fullName evidence="9">Disease resistance protein RPM1-like</fullName>
    </recommendedName>
</protein>
<gene>
    <name evidence="7" type="ORF">FEM48_Zijuj05G0069900</name>
</gene>
<evidence type="ECO:0008006" key="9">
    <source>
        <dbReference type="Google" id="ProtNLM"/>
    </source>
</evidence>
<evidence type="ECO:0000313" key="8">
    <source>
        <dbReference type="Proteomes" id="UP000813462"/>
    </source>
</evidence>
<dbReference type="GO" id="GO:0006952">
    <property type="term" value="P:defense response"/>
    <property type="evidence" value="ECO:0007669"/>
    <property type="project" value="UniProtKB-KW"/>
</dbReference>
<accession>A0A978VDH7</accession>
<feature type="domain" description="Disease resistance R13L4/SHOC-2-like LRR" evidence="6">
    <location>
        <begin position="291"/>
        <end position="599"/>
    </location>
</feature>
<comment type="caution">
    <text evidence="7">The sequence shown here is derived from an EMBL/GenBank/DDBJ whole genome shotgun (WGS) entry which is preliminary data.</text>
</comment>
<feature type="domain" description="Disease resistance protein winged helix" evidence="5">
    <location>
        <begin position="163"/>
        <end position="218"/>
    </location>
</feature>
<proteinExistence type="predicted"/>
<dbReference type="Pfam" id="PF23598">
    <property type="entry name" value="LRR_14"/>
    <property type="match status" value="1"/>
</dbReference>
<evidence type="ECO:0000259" key="5">
    <source>
        <dbReference type="Pfam" id="PF23559"/>
    </source>
</evidence>
<dbReference type="InterPro" id="IPR058922">
    <property type="entry name" value="WHD_DRP"/>
</dbReference>
<name>A0A978VDH7_ZIZJJ</name>
<dbReference type="InterPro" id="IPR041118">
    <property type="entry name" value="Rx_N"/>
</dbReference>
<dbReference type="Gene3D" id="1.20.5.4130">
    <property type="match status" value="1"/>
</dbReference>
<evidence type="ECO:0000256" key="2">
    <source>
        <dbReference type="ARBA" id="ARBA00022741"/>
    </source>
</evidence>
<evidence type="ECO:0000259" key="4">
    <source>
        <dbReference type="Pfam" id="PF18052"/>
    </source>
</evidence>
<evidence type="ECO:0000313" key="7">
    <source>
        <dbReference type="EMBL" id="KAH7528416.1"/>
    </source>
</evidence>